<evidence type="ECO:0000313" key="3">
    <source>
        <dbReference type="Proteomes" id="UP000186804"/>
    </source>
</evidence>
<accession>A0A1J4MJM5</accession>
<evidence type="ECO:0000313" key="2">
    <source>
        <dbReference type="EMBL" id="OII74432.1"/>
    </source>
</evidence>
<organism evidence="2 3">
    <name type="scientific">Cryptosporidium andersoni</name>
    <dbReference type="NCBI Taxonomy" id="117008"/>
    <lineage>
        <taxon>Eukaryota</taxon>
        <taxon>Sar</taxon>
        <taxon>Alveolata</taxon>
        <taxon>Apicomplexa</taxon>
        <taxon>Conoidasida</taxon>
        <taxon>Coccidia</taxon>
        <taxon>Eucoccidiorida</taxon>
        <taxon>Eimeriorina</taxon>
        <taxon>Cryptosporidiidae</taxon>
        <taxon>Cryptosporidium</taxon>
    </lineage>
</organism>
<name>A0A1J4MJM5_9CRYT</name>
<dbReference type="Proteomes" id="UP000186804">
    <property type="component" value="Unassembled WGS sequence"/>
</dbReference>
<dbReference type="SMART" id="SM00731">
    <property type="entry name" value="SprT"/>
    <property type="match status" value="1"/>
</dbReference>
<sequence length="634" mass="73419">MEHGDIRRLSLKLESSVRRKCLNLPYLIISESEDENLIKEFNNVTPIKNRQCPNNSIGTEDNYSDYTPTLQLSKSSISCTNINDGAGYILSEYEEDNNHIKDRNNSLNDEYKNRNDIGNYHFSEQINYLSQNTLANTQPCIQTPTRKSNGRRTLNFTSTRRRKGIYHHISDSDCDESNSRPSITYLSSVKRKNKILQYLIDFESDCSDNIKLSENVRSSLCMGPELINENTSTNLIDSIIPSTSTQFLTSPISNIYDIKWESPLTESVNYSTPSSNWISALDSFSSEKNMSESNISDEIENQNNYLNDILENREISKNSNLNNSTSISLSNDQYNVDKIIQDKKLIDLHPKKLFNEVSKTFARNRNALSIKWYKIFNQRVFKNQLPLEIPIKWTGKLHKTAAQTCFITESNGKKKVLIQLSKYVLDSEYRLKKTLLHECCHVAQFIIDKCTNPPHGQIFMKWGKIATQEFPDLKVEIYHSYDIVYKFRYQCLRCLQIFGRQTKVQNKYQIVCSLCNGNVVFIGKGIINNIKRTKYQNSRNSILLNQNSNDYHNITITPTKTTKSSKISGYSNNPYAKFVKEKFQEIRTKIQENKQTPRRAPSLLKEIAILWKEEKEKKKLQNLTNQMQNISINN</sequence>
<dbReference type="RefSeq" id="XP_067067299.1">
    <property type="nucleotide sequence ID" value="XM_067210773.1"/>
</dbReference>
<dbReference type="PANTHER" id="PTHR23099:SF0">
    <property type="entry name" value="GERM CELL NUCLEAR ACIDIC PROTEIN"/>
    <property type="match status" value="1"/>
</dbReference>
<feature type="domain" description="SprT-like" evidence="1">
    <location>
        <begin position="366"/>
        <end position="522"/>
    </location>
</feature>
<dbReference type="GO" id="GO:0006950">
    <property type="term" value="P:response to stress"/>
    <property type="evidence" value="ECO:0007669"/>
    <property type="project" value="UniProtKB-ARBA"/>
</dbReference>
<proteinExistence type="predicted"/>
<keyword evidence="3" id="KW-1185">Reference proteome</keyword>
<dbReference type="EMBL" id="LRBS01000096">
    <property type="protein sequence ID" value="OII74432.1"/>
    <property type="molecule type" value="Genomic_DNA"/>
</dbReference>
<protein>
    <recommendedName>
        <fullName evidence="1">SprT-like domain-containing protein</fullName>
    </recommendedName>
</protein>
<dbReference type="GO" id="GO:0005634">
    <property type="term" value="C:nucleus"/>
    <property type="evidence" value="ECO:0007669"/>
    <property type="project" value="TreeGrafter"/>
</dbReference>
<dbReference type="OrthoDB" id="20772at2759"/>
<evidence type="ECO:0000259" key="1">
    <source>
        <dbReference type="SMART" id="SM00731"/>
    </source>
</evidence>
<dbReference type="AlphaFoldDB" id="A0A1J4MJM5"/>
<dbReference type="InterPro" id="IPR006640">
    <property type="entry name" value="SprT-like_domain"/>
</dbReference>
<comment type="caution">
    <text evidence="2">The sequence shown here is derived from an EMBL/GenBank/DDBJ whole genome shotgun (WGS) entry which is preliminary data.</text>
</comment>
<reference evidence="2 3" key="1">
    <citation type="submission" date="2016-10" db="EMBL/GenBank/DDBJ databases">
        <title>Reductive evolution of mitochondrial metabolism and differential evolution of invasion-related proteins in Cryptosporidium.</title>
        <authorList>
            <person name="Liu S."/>
            <person name="Roellig D.M."/>
            <person name="Guo Y."/>
            <person name="Li N."/>
            <person name="Frace M.A."/>
            <person name="Tang K."/>
            <person name="Zhang L."/>
            <person name="Feng Y."/>
            <person name="Xiao L."/>
        </authorList>
    </citation>
    <scope>NUCLEOTIDE SEQUENCE [LARGE SCALE GENOMIC DNA]</scope>
    <source>
        <strain evidence="2">30847</strain>
    </source>
</reference>
<dbReference type="Pfam" id="PF10263">
    <property type="entry name" value="SprT-like"/>
    <property type="match status" value="1"/>
</dbReference>
<gene>
    <name evidence="2" type="ORF">cand_005320</name>
</gene>
<dbReference type="PANTHER" id="PTHR23099">
    <property type="entry name" value="TRANSCRIPTIONAL REGULATOR"/>
    <property type="match status" value="1"/>
</dbReference>
<dbReference type="VEuPathDB" id="CryptoDB:cand_005320"/>
<dbReference type="GeneID" id="92364717"/>